<name>A0A5B2U9F8_9FLAO</name>
<dbReference type="Proteomes" id="UP000323082">
    <property type="component" value="Unassembled WGS sequence"/>
</dbReference>
<accession>A0A5B2U9F8</accession>
<dbReference type="RefSeq" id="WP_149831961.1">
    <property type="nucleotide sequence ID" value="NZ_VUNZ01000001.1"/>
</dbReference>
<evidence type="ECO:0000313" key="2">
    <source>
        <dbReference type="Proteomes" id="UP000323082"/>
    </source>
</evidence>
<dbReference type="AlphaFoldDB" id="A0A5B2U9F8"/>
<dbReference type="EMBL" id="VUNZ01000001">
    <property type="protein sequence ID" value="KAA2222997.1"/>
    <property type="molecule type" value="Genomic_DNA"/>
</dbReference>
<protein>
    <submittedName>
        <fullName evidence="1">Uncharacterized protein</fullName>
    </submittedName>
</protein>
<sequence length="70" mass="7439">MEAKIKGFIEVNVKSSGEIKVLVNVSNIADVTSMGGNNAIISTNAGSESHIKTKESYSEIISLIKEATEI</sequence>
<organism evidence="1 2">
    <name type="scientific">Chryseobacterium sediminis</name>
    <dbReference type="NCBI Taxonomy" id="1679494"/>
    <lineage>
        <taxon>Bacteria</taxon>
        <taxon>Pseudomonadati</taxon>
        <taxon>Bacteroidota</taxon>
        <taxon>Flavobacteriia</taxon>
        <taxon>Flavobacteriales</taxon>
        <taxon>Weeksellaceae</taxon>
        <taxon>Chryseobacterium group</taxon>
        <taxon>Chryseobacterium</taxon>
    </lineage>
</organism>
<proteinExistence type="predicted"/>
<comment type="caution">
    <text evidence="1">The sequence shown here is derived from an EMBL/GenBank/DDBJ whole genome shotgun (WGS) entry which is preliminary data.</text>
</comment>
<gene>
    <name evidence="1" type="ORF">FW780_01995</name>
</gene>
<evidence type="ECO:0000313" key="1">
    <source>
        <dbReference type="EMBL" id="KAA2222997.1"/>
    </source>
</evidence>
<reference evidence="1 2" key="1">
    <citation type="journal article" date="2015" name="Int. J. Syst. Evol. Microbiol.">
        <title>Chryseobacterium sediminis sp. nov., isolated from a river sediment.</title>
        <authorList>
            <person name="Kampfer P."/>
            <person name="Busse H.J."/>
            <person name="McInroy J.A."/>
            <person name="Glaeser S.P."/>
        </authorList>
    </citation>
    <scope>NUCLEOTIDE SEQUENCE [LARGE SCALE GENOMIC DNA]</scope>
    <source>
        <strain evidence="1 2">IMT-174</strain>
    </source>
</reference>